<protein>
    <recommendedName>
        <fullName evidence="1">Glycosyl transferase family 1 domain-containing protein</fullName>
    </recommendedName>
</protein>
<dbReference type="GO" id="GO:0016757">
    <property type="term" value="F:glycosyltransferase activity"/>
    <property type="evidence" value="ECO:0007669"/>
    <property type="project" value="InterPro"/>
</dbReference>
<comment type="caution">
    <text evidence="2">The sequence shown here is derived from an EMBL/GenBank/DDBJ whole genome shotgun (WGS) entry which is preliminary data.</text>
</comment>
<organism evidence="2 3">
    <name type="scientific">Morganella morganii</name>
    <name type="common">Proteus morganii</name>
    <dbReference type="NCBI Taxonomy" id="582"/>
    <lineage>
        <taxon>Bacteria</taxon>
        <taxon>Pseudomonadati</taxon>
        <taxon>Pseudomonadota</taxon>
        <taxon>Gammaproteobacteria</taxon>
        <taxon>Enterobacterales</taxon>
        <taxon>Morganellaceae</taxon>
        <taxon>Morganella</taxon>
    </lineage>
</organism>
<dbReference type="EMBL" id="JZSH01000037">
    <property type="protein sequence ID" value="KJF78560.1"/>
    <property type="molecule type" value="Genomic_DNA"/>
</dbReference>
<dbReference type="InterPro" id="IPR001296">
    <property type="entry name" value="Glyco_trans_1"/>
</dbReference>
<proteinExistence type="predicted"/>
<name>A0A0D8L9A5_MORMO</name>
<sequence>MMEHNVYDEKIVFCFIGRLNKIKGCDIFLEAISKYQQNINKENSKNKKFLIVGDGPEKNNLISLSQKLKNYQTWLTFLEK</sequence>
<dbReference type="Gene3D" id="3.40.50.2000">
    <property type="entry name" value="Glycogen Phosphorylase B"/>
    <property type="match status" value="1"/>
</dbReference>
<dbReference type="Proteomes" id="UP000032582">
    <property type="component" value="Unassembled WGS sequence"/>
</dbReference>
<reference evidence="2 3" key="1">
    <citation type="submission" date="2015-02" db="EMBL/GenBank/DDBJ databases">
        <title>Whole genome shotgun sequencing of cultured foodborne pathogen.</title>
        <authorList>
            <person name="Timme R."/>
            <person name="Allard M.W."/>
            <person name="Strain E."/>
            <person name="Evans P.S."/>
            <person name="Brown E."/>
        </authorList>
    </citation>
    <scope>NUCLEOTIDE SEQUENCE [LARGE SCALE GENOMIC DNA]</scope>
    <source>
        <strain evidence="2 3">GCSL-TSO-24</strain>
    </source>
</reference>
<dbReference type="SUPFAM" id="SSF53756">
    <property type="entry name" value="UDP-Glycosyltransferase/glycogen phosphorylase"/>
    <property type="match status" value="1"/>
</dbReference>
<dbReference type="Pfam" id="PF00534">
    <property type="entry name" value="Glycos_transf_1"/>
    <property type="match status" value="1"/>
</dbReference>
<gene>
    <name evidence="2" type="ORF">UA45_05215</name>
</gene>
<evidence type="ECO:0000313" key="2">
    <source>
        <dbReference type="EMBL" id="KJF78560.1"/>
    </source>
</evidence>
<evidence type="ECO:0000313" key="3">
    <source>
        <dbReference type="Proteomes" id="UP000032582"/>
    </source>
</evidence>
<dbReference type="AlphaFoldDB" id="A0A0D8L9A5"/>
<feature type="domain" description="Glycosyl transferase family 1" evidence="1">
    <location>
        <begin position="4"/>
        <end position="70"/>
    </location>
</feature>
<accession>A0A0D8L9A5</accession>
<evidence type="ECO:0000259" key="1">
    <source>
        <dbReference type="Pfam" id="PF00534"/>
    </source>
</evidence>